<feature type="domain" description="Histidine kinase" evidence="13">
    <location>
        <begin position="241"/>
        <end position="440"/>
    </location>
</feature>
<dbReference type="GO" id="GO:0000155">
    <property type="term" value="F:phosphorelay sensor kinase activity"/>
    <property type="evidence" value="ECO:0007669"/>
    <property type="project" value="InterPro"/>
</dbReference>
<dbReference type="CDD" id="cd00075">
    <property type="entry name" value="HATPase"/>
    <property type="match status" value="1"/>
</dbReference>
<dbReference type="SUPFAM" id="SSF47384">
    <property type="entry name" value="Homodimeric domain of signal transducing histidine kinase"/>
    <property type="match status" value="1"/>
</dbReference>
<proteinExistence type="predicted"/>
<dbReference type="CDD" id="cd00082">
    <property type="entry name" value="HisKA"/>
    <property type="match status" value="1"/>
</dbReference>
<reference evidence="15 16" key="1">
    <citation type="submission" date="2018-08" db="EMBL/GenBank/DDBJ databases">
        <title>Hydrogenophaga sp. LA-38 isolated from sludge.</title>
        <authorList>
            <person name="Im W.-T."/>
        </authorList>
    </citation>
    <scope>NUCLEOTIDE SEQUENCE [LARGE SCALE GENOMIC DNA]</scope>
    <source>
        <strain evidence="15 16">LA-38</strain>
    </source>
</reference>
<protein>
    <recommendedName>
        <fullName evidence="3">histidine kinase</fullName>
        <ecNumber evidence="3">2.7.13.3</ecNumber>
    </recommendedName>
</protein>
<keyword evidence="6 12" id="KW-0812">Transmembrane</keyword>
<dbReference type="AlphaFoldDB" id="A0A372EGV9"/>
<dbReference type="GO" id="GO:0005886">
    <property type="term" value="C:plasma membrane"/>
    <property type="evidence" value="ECO:0007669"/>
    <property type="project" value="TreeGrafter"/>
</dbReference>
<keyword evidence="9" id="KW-0067">ATP-binding</keyword>
<dbReference type="SMART" id="SM00388">
    <property type="entry name" value="HisKA"/>
    <property type="match status" value="1"/>
</dbReference>
<keyword evidence="7" id="KW-0547">Nucleotide-binding</keyword>
<dbReference type="InterPro" id="IPR036097">
    <property type="entry name" value="HisK_dim/P_sf"/>
</dbReference>
<dbReference type="Pfam" id="PF02518">
    <property type="entry name" value="HATPase_c"/>
    <property type="match status" value="1"/>
</dbReference>
<dbReference type="InterPro" id="IPR003660">
    <property type="entry name" value="HAMP_dom"/>
</dbReference>
<dbReference type="Gene3D" id="3.30.565.10">
    <property type="entry name" value="Histidine kinase-like ATPase, C-terminal domain"/>
    <property type="match status" value="1"/>
</dbReference>
<keyword evidence="11" id="KW-0902">Two-component regulatory system</keyword>
<dbReference type="Gene3D" id="1.10.287.130">
    <property type="match status" value="1"/>
</dbReference>
<dbReference type="InterPro" id="IPR003661">
    <property type="entry name" value="HisK_dim/P_dom"/>
</dbReference>
<evidence type="ECO:0000256" key="11">
    <source>
        <dbReference type="ARBA" id="ARBA00023012"/>
    </source>
</evidence>
<keyword evidence="4" id="KW-0597">Phosphoprotein</keyword>
<evidence type="ECO:0000313" key="16">
    <source>
        <dbReference type="Proteomes" id="UP000261931"/>
    </source>
</evidence>
<evidence type="ECO:0000256" key="1">
    <source>
        <dbReference type="ARBA" id="ARBA00000085"/>
    </source>
</evidence>
<keyword evidence="8 15" id="KW-0418">Kinase</keyword>
<dbReference type="SMART" id="SM00387">
    <property type="entry name" value="HATPase_c"/>
    <property type="match status" value="1"/>
</dbReference>
<evidence type="ECO:0000256" key="2">
    <source>
        <dbReference type="ARBA" id="ARBA00004141"/>
    </source>
</evidence>
<dbReference type="InterPro" id="IPR036890">
    <property type="entry name" value="HATPase_C_sf"/>
</dbReference>
<name>A0A372EGV9_9BURK</name>
<dbReference type="InterPro" id="IPR003594">
    <property type="entry name" value="HATPase_dom"/>
</dbReference>
<keyword evidence="16" id="KW-1185">Reference proteome</keyword>
<evidence type="ECO:0000256" key="10">
    <source>
        <dbReference type="ARBA" id="ARBA00022989"/>
    </source>
</evidence>
<keyword evidence="5" id="KW-0808">Transferase</keyword>
<feature type="transmembrane region" description="Helical" evidence="12">
    <location>
        <begin position="157"/>
        <end position="180"/>
    </location>
</feature>
<dbReference type="InterPro" id="IPR050428">
    <property type="entry name" value="TCS_sensor_his_kinase"/>
</dbReference>
<dbReference type="PROSITE" id="PS50109">
    <property type="entry name" value="HIS_KIN"/>
    <property type="match status" value="1"/>
</dbReference>
<dbReference type="PANTHER" id="PTHR45436">
    <property type="entry name" value="SENSOR HISTIDINE KINASE YKOH"/>
    <property type="match status" value="1"/>
</dbReference>
<comment type="catalytic activity">
    <reaction evidence="1">
        <text>ATP + protein L-histidine = ADP + protein N-phospho-L-histidine.</text>
        <dbReference type="EC" id="2.7.13.3"/>
    </reaction>
</comment>
<dbReference type="InterPro" id="IPR005467">
    <property type="entry name" value="His_kinase_dom"/>
</dbReference>
<dbReference type="Pfam" id="PF00512">
    <property type="entry name" value="HisKA"/>
    <property type="match status" value="1"/>
</dbReference>
<dbReference type="EMBL" id="QVLS01000010">
    <property type="protein sequence ID" value="RFP77648.1"/>
    <property type="molecule type" value="Genomic_DNA"/>
</dbReference>
<dbReference type="PANTHER" id="PTHR45436:SF14">
    <property type="entry name" value="SENSOR PROTEIN QSEC"/>
    <property type="match status" value="1"/>
</dbReference>
<evidence type="ECO:0000256" key="3">
    <source>
        <dbReference type="ARBA" id="ARBA00012438"/>
    </source>
</evidence>
<dbReference type="EC" id="2.7.13.3" evidence="3"/>
<evidence type="ECO:0000256" key="7">
    <source>
        <dbReference type="ARBA" id="ARBA00022741"/>
    </source>
</evidence>
<dbReference type="RefSeq" id="WP_116960046.1">
    <property type="nucleotide sequence ID" value="NZ_QVLS01000010.1"/>
</dbReference>
<organism evidence="15 16">
    <name type="scientific">Hydrogenophaga borbori</name>
    <dbReference type="NCBI Taxonomy" id="2294117"/>
    <lineage>
        <taxon>Bacteria</taxon>
        <taxon>Pseudomonadati</taxon>
        <taxon>Pseudomonadota</taxon>
        <taxon>Betaproteobacteria</taxon>
        <taxon>Burkholderiales</taxon>
        <taxon>Comamonadaceae</taxon>
        <taxon>Hydrogenophaga</taxon>
    </lineage>
</organism>
<dbReference type="SUPFAM" id="SSF55874">
    <property type="entry name" value="ATPase domain of HSP90 chaperone/DNA topoisomerase II/histidine kinase"/>
    <property type="match status" value="1"/>
</dbReference>
<dbReference type="PROSITE" id="PS50885">
    <property type="entry name" value="HAMP"/>
    <property type="match status" value="1"/>
</dbReference>
<comment type="subcellular location">
    <subcellularLocation>
        <location evidence="2">Membrane</location>
        <topology evidence="2">Multi-pass membrane protein</topology>
    </subcellularLocation>
</comment>
<evidence type="ECO:0000313" key="15">
    <source>
        <dbReference type="EMBL" id="RFP77648.1"/>
    </source>
</evidence>
<evidence type="ECO:0000256" key="6">
    <source>
        <dbReference type="ARBA" id="ARBA00022692"/>
    </source>
</evidence>
<evidence type="ECO:0000259" key="14">
    <source>
        <dbReference type="PROSITE" id="PS50885"/>
    </source>
</evidence>
<evidence type="ECO:0000256" key="8">
    <source>
        <dbReference type="ARBA" id="ARBA00022777"/>
    </source>
</evidence>
<dbReference type="Proteomes" id="UP000261931">
    <property type="component" value="Unassembled WGS sequence"/>
</dbReference>
<sequence length="440" mass="48330">MKAPRLLRHYLLRWTLGMLLILWLAVVAQAWTTAFREARKFSDGQMVAVARLWLVASPIGESRPLPQAGADLEHEFLQDVAVLAWEGGRLVSDTHGLADKLDLAALPAVGFFSVELNAPHLPTAWRAFSVQTGEGAEQRRVLVLIDRRQRFELGTDIAMHVAEPALLVLPVVLLLLGWGVRRGLRPLDSLSREVAALDGFAGERLSTERRFREFASTVTAINALVDSLQARAQREREFASDVAHELRTPLAALTLQARAAQHDPSPQRLEQLEQESLRAGRILQQLLDLARAQRNQGAEDGVPVALGELATRLVASHAPAALESWQEISLQQPDEPVVVTVQPMLLELALRNLIENALRHTPPGTQVLVEVWRDAASVGVSVSDDGRRPTAARVRPAESGGLGLGLRLVQRIAEQLGARLDTDGAQAPMTTRFALRWPRA</sequence>
<keyword evidence="12" id="KW-0472">Membrane</keyword>
<comment type="caution">
    <text evidence="15">The sequence shown here is derived from an EMBL/GenBank/DDBJ whole genome shotgun (WGS) entry which is preliminary data.</text>
</comment>
<evidence type="ECO:0000256" key="5">
    <source>
        <dbReference type="ARBA" id="ARBA00022679"/>
    </source>
</evidence>
<feature type="domain" description="HAMP" evidence="14">
    <location>
        <begin position="181"/>
        <end position="233"/>
    </location>
</feature>
<evidence type="ECO:0000256" key="12">
    <source>
        <dbReference type="SAM" id="Phobius"/>
    </source>
</evidence>
<keyword evidence="10 12" id="KW-1133">Transmembrane helix</keyword>
<evidence type="ECO:0000256" key="9">
    <source>
        <dbReference type="ARBA" id="ARBA00022840"/>
    </source>
</evidence>
<dbReference type="GO" id="GO:0005524">
    <property type="term" value="F:ATP binding"/>
    <property type="evidence" value="ECO:0007669"/>
    <property type="project" value="UniProtKB-KW"/>
</dbReference>
<evidence type="ECO:0000259" key="13">
    <source>
        <dbReference type="PROSITE" id="PS50109"/>
    </source>
</evidence>
<accession>A0A372EGV9</accession>
<evidence type="ECO:0000256" key="4">
    <source>
        <dbReference type="ARBA" id="ARBA00022553"/>
    </source>
</evidence>
<gene>
    <name evidence="15" type="ORF">DY262_15710</name>
</gene>